<keyword evidence="2" id="KW-1185">Reference proteome</keyword>
<reference evidence="1 2" key="1">
    <citation type="submission" date="2024-03" db="EMBL/GenBank/DDBJ databases">
        <title>Aureococcus anophagefferens CCMP1851 and Kratosvirus quantuckense: Draft genome of a second virus-susceptible host strain in the model system.</title>
        <authorList>
            <person name="Chase E."/>
            <person name="Truchon A.R."/>
            <person name="Schepens W."/>
            <person name="Wilhelm S.W."/>
        </authorList>
    </citation>
    <scope>NUCLEOTIDE SEQUENCE [LARGE SCALE GENOMIC DNA]</scope>
    <source>
        <strain evidence="1 2">CCMP1851</strain>
    </source>
</reference>
<evidence type="ECO:0000313" key="1">
    <source>
        <dbReference type="EMBL" id="KAK7253517.1"/>
    </source>
</evidence>
<dbReference type="Proteomes" id="UP001363151">
    <property type="component" value="Unassembled WGS sequence"/>
</dbReference>
<comment type="caution">
    <text evidence="1">The sequence shown here is derived from an EMBL/GenBank/DDBJ whole genome shotgun (WGS) entry which is preliminary data.</text>
</comment>
<gene>
    <name evidence="1" type="ORF">SO694_000011047</name>
</gene>
<accession>A0ABR1GC27</accession>
<evidence type="ECO:0000313" key="2">
    <source>
        <dbReference type="Proteomes" id="UP001363151"/>
    </source>
</evidence>
<proteinExistence type="predicted"/>
<sequence length="117" mass="12442">MPTIEPCGVSFDKVAYELRCKYAGDESGGPANSASLKAAEALLQEYLPALKALPGAEVTRVMCGGCHDFKIVVNQPCADHDAWKAADYAPAPEILAKLKAIDGISAIETQEYTCQPL</sequence>
<name>A0ABR1GC27_AURAN</name>
<dbReference type="EMBL" id="JBBJCI010000035">
    <property type="protein sequence ID" value="KAK7253517.1"/>
    <property type="molecule type" value="Genomic_DNA"/>
</dbReference>
<organism evidence="1 2">
    <name type="scientific">Aureococcus anophagefferens</name>
    <name type="common">Harmful bloom alga</name>
    <dbReference type="NCBI Taxonomy" id="44056"/>
    <lineage>
        <taxon>Eukaryota</taxon>
        <taxon>Sar</taxon>
        <taxon>Stramenopiles</taxon>
        <taxon>Ochrophyta</taxon>
        <taxon>Pelagophyceae</taxon>
        <taxon>Pelagomonadales</taxon>
        <taxon>Pelagomonadaceae</taxon>
        <taxon>Aureococcus</taxon>
    </lineage>
</organism>
<protein>
    <submittedName>
        <fullName evidence="1">Uncharacterized protein</fullName>
    </submittedName>
</protein>